<feature type="region of interest" description="Disordered" evidence="1">
    <location>
        <begin position="169"/>
        <end position="192"/>
    </location>
</feature>
<accession>A0A8H5MFJ5</accession>
<dbReference type="OrthoDB" id="2739948at2759"/>
<organism evidence="3 4">
    <name type="scientific">Collybiopsis confluens</name>
    <dbReference type="NCBI Taxonomy" id="2823264"/>
    <lineage>
        <taxon>Eukaryota</taxon>
        <taxon>Fungi</taxon>
        <taxon>Dikarya</taxon>
        <taxon>Basidiomycota</taxon>
        <taxon>Agaricomycotina</taxon>
        <taxon>Agaricomycetes</taxon>
        <taxon>Agaricomycetidae</taxon>
        <taxon>Agaricales</taxon>
        <taxon>Marasmiineae</taxon>
        <taxon>Omphalotaceae</taxon>
        <taxon>Collybiopsis</taxon>
    </lineage>
</organism>
<sequence length="214" mass="24707">MLIDWELSNDVGELGSRSYERTGTWQFRSIRLLQAKEADKIQHSVGDELESFLWVLSWVIAFDQLMRGGSAKKSKLGSGGLTIRDLKLATPQVCDLLTTLWQKFGGRYGSDMFFTEQTRSKEDADKWLQSLESHDWMMGQLETALANEDWKKLNDRRVTYEYGTSKRTLTEGQKKRKSVMTDYGPFPMPKKPRVEATAQNMCGLMDEHEDHIFH</sequence>
<evidence type="ECO:0000313" key="4">
    <source>
        <dbReference type="Proteomes" id="UP000518752"/>
    </source>
</evidence>
<reference evidence="3 4" key="1">
    <citation type="journal article" date="2020" name="ISME J.">
        <title>Uncovering the hidden diversity of litter-decomposition mechanisms in mushroom-forming fungi.</title>
        <authorList>
            <person name="Floudas D."/>
            <person name="Bentzer J."/>
            <person name="Ahren D."/>
            <person name="Johansson T."/>
            <person name="Persson P."/>
            <person name="Tunlid A."/>
        </authorList>
    </citation>
    <scope>NUCLEOTIDE SEQUENCE [LARGE SCALE GENOMIC DNA]</scope>
    <source>
        <strain evidence="3 4">CBS 406.79</strain>
    </source>
</reference>
<proteinExistence type="predicted"/>
<dbReference type="Pfam" id="PF17667">
    <property type="entry name" value="Pkinase_fungal"/>
    <property type="match status" value="1"/>
</dbReference>
<name>A0A8H5MFJ5_9AGAR</name>
<evidence type="ECO:0000256" key="1">
    <source>
        <dbReference type="SAM" id="MobiDB-lite"/>
    </source>
</evidence>
<dbReference type="EMBL" id="JAACJN010000007">
    <property type="protein sequence ID" value="KAF5392107.1"/>
    <property type="molecule type" value="Genomic_DNA"/>
</dbReference>
<feature type="domain" description="Fungal-type protein kinase" evidence="2">
    <location>
        <begin position="1"/>
        <end position="59"/>
    </location>
</feature>
<evidence type="ECO:0000259" key="2">
    <source>
        <dbReference type="Pfam" id="PF17667"/>
    </source>
</evidence>
<evidence type="ECO:0000313" key="3">
    <source>
        <dbReference type="EMBL" id="KAF5392107.1"/>
    </source>
</evidence>
<protein>
    <recommendedName>
        <fullName evidence="2">Fungal-type protein kinase domain-containing protein</fullName>
    </recommendedName>
</protein>
<dbReference type="AlphaFoldDB" id="A0A8H5MFJ5"/>
<comment type="caution">
    <text evidence="3">The sequence shown here is derived from an EMBL/GenBank/DDBJ whole genome shotgun (WGS) entry which is preliminary data.</text>
</comment>
<dbReference type="InterPro" id="IPR040976">
    <property type="entry name" value="Pkinase_fungal"/>
</dbReference>
<dbReference type="Proteomes" id="UP000518752">
    <property type="component" value="Unassembled WGS sequence"/>
</dbReference>
<keyword evidence="4" id="KW-1185">Reference proteome</keyword>
<gene>
    <name evidence="3" type="ORF">D9757_003326</name>
</gene>